<organism evidence="1 2">
    <name type="scientific">Ziziphus jujuba witches'-broom phytoplasma</name>
    <dbReference type="NCBI Taxonomy" id="135727"/>
    <lineage>
        <taxon>Bacteria</taxon>
        <taxon>Bacillati</taxon>
        <taxon>Mycoplasmatota</taxon>
        <taxon>Mollicutes</taxon>
        <taxon>Acholeplasmatales</taxon>
        <taxon>Acholeplasmataceae</taxon>
        <taxon>Candidatus Phytoplasma</taxon>
        <taxon>16SrV (Elm yellows group)</taxon>
    </lineage>
</organism>
<dbReference type="AlphaFoldDB" id="A0A660HN52"/>
<accession>A0A660HN52</accession>
<dbReference type="Proteomes" id="UP000272462">
    <property type="component" value="Chromosome"/>
</dbReference>
<sequence>MHKNYYIIYSNDHIQYDEKKRKIMVKNIQNLLNHRIFFAKNYIKINPGFYKFRDIYSISLRIYLKFIKKENKYIIKKIIKIVN</sequence>
<dbReference type="EMBL" id="CP025121">
    <property type="protein sequence ID" value="AYJ01477.1"/>
    <property type="molecule type" value="Genomic_DNA"/>
</dbReference>
<proteinExistence type="predicted"/>
<evidence type="ECO:0000313" key="2">
    <source>
        <dbReference type="Proteomes" id="UP000272462"/>
    </source>
</evidence>
<protein>
    <submittedName>
        <fullName evidence="1">Uncharacterized protein</fullName>
    </submittedName>
</protein>
<reference evidence="1 2" key="1">
    <citation type="journal article" date="2018" name="BMC Genomics">
        <title>Comparative genome analysis of jujube witches'-broom Phytoplasma, an obligate pathogen that causes jujube witches'-broom disease.</title>
        <authorList>
            <person name="Wang J."/>
            <person name="Song L."/>
            <person name="Jiao Q."/>
            <person name="Yang S."/>
            <person name="Gao R."/>
            <person name="Lu X."/>
            <person name="Zhou G."/>
        </authorList>
    </citation>
    <scope>NUCLEOTIDE SEQUENCE [LARGE SCALE GENOMIC DNA]</scope>
    <source>
        <strain evidence="1">Jwb-nky</strain>
    </source>
</reference>
<dbReference type="KEGG" id="pzi:CWO85_03165"/>
<keyword evidence="2" id="KW-1185">Reference proteome</keyword>
<dbReference type="RefSeq" id="WP_121464175.1">
    <property type="nucleotide sequence ID" value="NZ_CP091835.1"/>
</dbReference>
<evidence type="ECO:0000313" key="1">
    <source>
        <dbReference type="EMBL" id="AYJ01477.1"/>
    </source>
</evidence>
<gene>
    <name evidence="1" type="ORF">CWO85_03165</name>
</gene>
<name>A0A660HN52_ZIZJU</name>